<evidence type="ECO:0000313" key="2">
    <source>
        <dbReference type="EMBL" id="RRT48953.1"/>
    </source>
</evidence>
<sequence length="130" mass="14913">MSGGNSRNCDRYCPKEVDNGRFQPLLPNTKRYQPSCDKAEGEASKKERVLEEEGELGEHRRELISTPFLDLNMALPSLDDPDPGGNIEESHKEEDLEASETPVAIDVFAAFFAECRRRGDKEKRRRRRFQ</sequence>
<accession>A0A426YB24</accession>
<gene>
    <name evidence="2" type="ORF">B296_00043853</name>
</gene>
<dbReference type="Proteomes" id="UP000287651">
    <property type="component" value="Unassembled WGS sequence"/>
</dbReference>
<feature type="region of interest" description="Disordered" evidence="1">
    <location>
        <begin position="23"/>
        <end position="57"/>
    </location>
</feature>
<feature type="non-terminal residue" evidence="2">
    <location>
        <position position="130"/>
    </location>
</feature>
<feature type="region of interest" description="Disordered" evidence="1">
    <location>
        <begin position="73"/>
        <end position="99"/>
    </location>
</feature>
<evidence type="ECO:0000313" key="3">
    <source>
        <dbReference type="Proteomes" id="UP000287651"/>
    </source>
</evidence>
<protein>
    <submittedName>
        <fullName evidence="2">Uncharacterized protein</fullName>
    </submittedName>
</protein>
<feature type="compositionally biased region" description="Basic and acidic residues" evidence="1">
    <location>
        <begin position="37"/>
        <end position="57"/>
    </location>
</feature>
<proteinExistence type="predicted"/>
<reference evidence="2 3" key="1">
    <citation type="journal article" date="2014" name="Agronomy (Basel)">
        <title>A Draft Genome Sequence for Ensete ventricosum, the Drought-Tolerant Tree Against Hunger.</title>
        <authorList>
            <person name="Harrison J."/>
            <person name="Moore K.A."/>
            <person name="Paszkiewicz K."/>
            <person name="Jones T."/>
            <person name="Grant M."/>
            <person name="Ambacheew D."/>
            <person name="Muzemil S."/>
            <person name="Studholme D.J."/>
        </authorList>
    </citation>
    <scope>NUCLEOTIDE SEQUENCE [LARGE SCALE GENOMIC DNA]</scope>
</reference>
<evidence type="ECO:0000256" key="1">
    <source>
        <dbReference type="SAM" id="MobiDB-lite"/>
    </source>
</evidence>
<organism evidence="2 3">
    <name type="scientific">Ensete ventricosum</name>
    <name type="common">Abyssinian banana</name>
    <name type="synonym">Musa ensete</name>
    <dbReference type="NCBI Taxonomy" id="4639"/>
    <lineage>
        <taxon>Eukaryota</taxon>
        <taxon>Viridiplantae</taxon>
        <taxon>Streptophyta</taxon>
        <taxon>Embryophyta</taxon>
        <taxon>Tracheophyta</taxon>
        <taxon>Spermatophyta</taxon>
        <taxon>Magnoliopsida</taxon>
        <taxon>Liliopsida</taxon>
        <taxon>Zingiberales</taxon>
        <taxon>Musaceae</taxon>
        <taxon>Ensete</taxon>
    </lineage>
</organism>
<name>A0A426YB24_ENSVE</name>
<dbReference type="AlphaFoldDB" id="A0A426YB24"/>
<comment type="caution">
    <text evidence="2">The sequence shown here is derived from an EMBL/GenBank/DDBJ whole genome shotgun (WGS) entry which is preliminary data.</text>
</comment>
<dbReference type="EMBL" id="AMZH03013620">
    <property type="protein sequence ID" value="RRT48953.1"/>
    <property type="molecule type" value="Genomic_DNA"/>
</dbReference>